<evidence type="ECO:0000313" key="2">
    <source>
        <dbReference type="Proteomes" id="UP000821845"/>
    </source>
</evidence>
<accession>A0ACB7SCS7</accession>
<dbReference type="EMBL" id="CM023485">
    <property type="protein sequence ID" value="KAH6931579.1"/>
    <property type="molecule type" value="Genomic_DNA"/>
</dbReference>
<gene>
    <name evidence="1" type="ORF">HPB50_025468</name>
</gene>
<protein>
    <submittedName>
        <fullName evidence="1">Uncharacterized protein</fullName>
    </submittedName>
</protein>
<reference evidence="1" key="1">
    <citation type="submission" date="2020-05" db="EMBL/GenBank/DDBJ databases">
        <title>Large-scale comparative analyses of tick genomes elucidate their genetic diversity and vector capacities.</title>
        <authorList>
            <person name="Jia N."/>
            <person name="Wang J."/>
            <person name="Shi W."/>
            <person name="Du L."/>
            <person name="Sun Y."/>
            <person name="Zhan W."/>
            <person name="Jiang J."/>
            <person name="Wang Q."/>
            <person name="Zhang B."/>
            <person name="Ji P."/>
            <person name="Sakyi L.B."/>
            <person name="Cui X."/>
            <person name="Yuan T."/>
            <person name="Jiang B."/>
            <person name="Yang W."/>
            <person name="Lam T.T.-Y."/>
            <person name="Chang Q."/>
            <person name="Ding S."/>
            <person name="Wang X."/>
            <person name="Zhu J."/>
            <person name="Ruan X."/>
            <person name="Zhao L."/>
            <person name="Wei J."/>
            <person name="Que T."/>
            <person name="Du C."/>
            <person name="Cheng J."/>
            <person name="Dai P."/>
            <person name="Han X."/>
            <person name="Huang E."/>
            <person name="Gao Y."/>
            <person name="Liu J."/>
            <person name="Shao H."/>
            <person name="Ye R."/>
            <person name="Li L."/>
            <person name="Wei W."/>
            <person name="Wang X."/>
            <person name="Wang C."/>
            <person name="Yang T."/>
            <person name="Huo Q."/>
            <person name="Li W."/>
            <person name="Guo W."/>
            <person name="Chen H."/>
            <person name="Zhou L."/>
            <person name="Ni X."/>
            <person name="Tian J."/>
            <person name="Zhou Y."/>
            <person name="Sheng Y."/>
            <person name="Liu T."/>
            <person name="Pan Y."/>
            <person name="Xia L."/>
            <person name="Li J."/>
            <person name="Zhao F."/>
            <person name="Cao W."/>
        </authorList>
    </citation>
    <scope>NUCLEOTIDE SEQUENCE</scope>
    <source>
        <strain evidence="1">Hyas-2018</strain>
    </source>
</reference>
<proteinExistence type="predicted"/>
<dbReference type="Proteomes" id="UP000821845">
    <property type="component" value="Chromosome 5"/>
</dbReference>
<sequence length="400" mass="43139">MPTRDDSAMFRGGCRSETKLLLYLRSAQSEERPRGDENLLTAERSTFADHFGASCRAVHSSYLQWVYICRKARTGQAFSFRFERRTFYHFTCEVMGNLITTVGQDSDEGGANQLLVSTRDEQEASGGTSLSARQQGDSSARNSIKAMAQDVRTELRQAPSSMSLSLASRASLVPRRTAHERATEEGGVWTRGRMLDNPGRGQTNHNRSSRLQPRAAALAPTVGAALRRTIMAAAERSPSSSPSGTSSLSPVPELSAPASPSDERRMLPRPRLSVQMSAPEVHCPMLKRVDGLPVDAVVNAAAPPQLSDGPTRRQQMKRRALQSGLLLLAATIILTVFAWGVLQEPLGRDVGQKVSYIARFLVLLRGNDASSGDGTVRMNGSLAAVNGSASALAMMGAKPA</sequence>
<comment type="caution">
    <text evidence="1">The sequence shown here is derived from an EMBL/GenBank/DDBJ whole genome shotgun (WGS) entry which is preliminary data.</text>
</comment>
<organism evidence="1 2">
    <name type="scientific">Hyalomma asiaticum</name>
    <name type="common">Tick</name>
    <dbReference type="NCBI Taxonomy" id="266040"/>
    <lineage>
        <taxon>Eukaryota</taxon>
        <taxon>Metazoa</taxon>
        <taxon>Ecdysozoa</taxon>
        <taxon>Arthropoda</taxon>
        <taxon>Chelicerata</taxon>
        <taxon>Arachnida</taxon>
        <taxon>Acari</taxon>
        <taxon>Parasitiformes</taxon>
        <taxon>Ixodida</taxon>
        <taxon>Ixodoidea</taxon>
        <taxon>Ixodidae</taxon>
        <taxon>Hyalomminae</taxon>
        <taxon>Hyalomma</taxon>
    </lineage>
</organism>
<keyword evidence="2" id="KW-1185">Reference proteome</keyword>
<name>A0ACB7SCS7_HYAAI</name>
<evidence type="ECO:0000313" key="1">
    <source>
        <dbReference type="EMBL" id="KAH6931579.1"/>
    </source>
</evidence>